<dbReference type="Proteomes" id="UP001388259">
    <property type="component" value="Unassembled WGS sequence"/>
</dbReference>
<feature type="domain" description="Beta-lactamase-related" evidence="4">
    <location>
        <begin position="56"/>
        <end position="334"/>
    </location>
</feature>
<dbReference type="GO" id="GO:0016787">
    <property type="term" value="F:hydrolase activity"/>
    <property type="evidence" value="ECO:0007669"/>
    <property type="project" value="UniProtKB-KW"/>
</dbReference>
<evidence type="ECO:0000256" key="2">
    <source>
        <dbReference type="ARBA" id="ARBA00023136"/>
    </source>
</evidence>
<dbReference type="EMBL" id="JAZBJM010000001">
    <property type="protein sequence ID" value="MEM0517117.1"/>
    <property type="molecule type" value="Genomic_DNA"/>
</dbReference>
<dbReference type="Proteomes" id="UP001390963">
    <property type="component" value="Unassembled WGS sequence"/>
</dbReference>
<evidence type="ECO:0000313" key="5">
    <source>
        <dbReference type="EMBL" id="MEM0517117.1"/>
    </source>
</evidence>
<dbReference type="PROSITE" id="PS50005">
    <property type="entry name" value="TPR"/>
    <property type="match status" value="1"/>
</dbReference>
<comment type="subcellular location">
    <subcellularLocation>
        <location evidence="1">Membrane</location>
    </subcellularLocation>
</comment>
<dbReference type="PROSITE" id="PS51257">
    <property type="entry name" value="PROKAR_LIPOPROTEIN"/>
    <property type="match status" value="1"/>
</dbReference>
<dbReference type="AlphaFoldDB" id="A0AB35YSD2"/>
<keyword evidence="5" id="KW-0378">Hydrolase</keyword>
<dbReference type="SUPFAM" id="SSF56601">
    <property type="entry name" value="beta-lactamase/transpeptidase-like"/>
    <property type="match status" value="1"/>
</dbReference>
<evidence type="ECO:0000256" key="3">
    <source>
        <dbReference type="PROSITE-ProRule" id="PRU00339"/>
    </source>
</evidence>
<dbReference type="EMBL" id="JBANCF010000001">
    <property type="protein sequence ID" value="MEM0572142.1"/>
    <property type="molecule type" value="Genomic_DNA"/>
</dbReference>
<dbReference type="PANTHER" id="PTHR46825:SF11">
    <property type="entry name" value="PENICILLIN-BINDING PROTEIN 4"/>
    <property type="match status" value="1"/>
</dbReference>
<protein>
    <submittedName>
        <fullName evidence="5">Serine hydrolase</fullName>
    </submittedName>
</protein>
<gene>
    <name evidence="6" type="ORF">VZD24_01320</name>
    <name evidence="5" type="ORF">VZD85_02040</name>
</gene>
<dbReference type="Pfam" id="PF00144">
    <property type="entry name" value="Beta-lactamase"/>
    <property type="match status" value="1"/>
</dbReference>
<dbReference type="RefSeq" id="WP_342686553.1">
    <property type="nucleotide sequence ID" value="NZ_JAZBJM010000001.1"/>
</dbReference>
<evidence type="ECO:0000259" key="4">
    <source>
        <dbReference type="Pfam" id="PF00144"/>
    </source>
</evidence>
<dbReference type="InterPro" id="IPR001466">
    <property type="entry name" value="Beta-lactam-related"/>
</dbReference>
<dbReference type="GO" id="GO:0016020">
    <property type="term" value="C:membrane"/>
    <property type="evidence" value="ECO:0007669"/>
    <property type="project" value="UniProtKB-SubCell"/>
</dbReference>
<evidence type="ECO:0000313" key="8">
    <source>
        <dbReference type="Proteomes" id="UP001390963"/>
    </source>
</evidence>
<dbReference type="InterPro" id="IPR050491">
    <property type="entry name" value="AmpC-like"/>
</dbReference>
<comment type="caution">
    <text evidence="5">The sequence shown here is derived from an EMBL/GenBank/DDBJ whole genome shotgun (WGS) entry which is preliminary data.</text>
</comment>
<proteinExistence type="predicted"/>
<dbReference type="InterPro" id="IPR012338">
    <property type="entry name" value="Beta-lactam/transpept-like"/>
</dbReference>
<dbReference type="InterPro" id="IPR011990">
    <property type="entry name" value="TPR-like_helical_dom_sf"/>
</dbReference>
<dbReference type="Gene3D" id="1.25.40.10">
    <property type="entry name" value="Tetratricopeptide repeat domain"/>
    <property type="match status" value="1"/>
</dbReference>
<evidence type="ECO:0000256" key="1">
    <source>
        <dbReference type="ARBA" id="ARBA00004370"/>
    </source>
</evidence>
<reference evidence="5 8" key="1">
    <citation type="submission" date="2024-01" db="EMBL/GenBank/DDBJ databases">
        <title>Aequorivita flavus sp. nov., isolated from deep-sea sediment.</title>
        <authorList>
            <person name="Chen X."/>
        </authorList>
    </citation>
    <scope>NUCLEOTIDE SEQUENCE</scope>
    <source>
        <strain evidence="5">MCCC 1A16923</strain>
        <strain evidence="6 8">MCCC 1A16935</strain>
    </source>
</reference>
<dbReference type="PROSITE" id="PS50293">
    <property type="entry name" value="TPR_REGION"/>
    <property type="match status" value="1"/>
</dbReference>
<dbReference type="InterPro" id="IPR019734">
    <property type="entry name" value="TPR_rpt"/>
</dbReference>
<dbReference type="SUPFAM" id="SSF48452">
    <property type="entry name" value="TPR-like"/>
    <property type="match status" value="1"/>
</dbReference>
<sequence>MKSKFCLLVIVTTIFMGCKNSSNTITNNFIKTNKDLFIKETLIDSLMSESYNRGVFNGNILVAKNNKIIYQNEFGYSDASKSKALNRNSIFNIGSIGKEFNAVALMILKEKGLLTLDDHISKFELQLPDWSTKVTIRDLLKYTSGLPKINWSHIKNDEDIYADLRNIEHLNFEPGSDYLYSNNNVFIQRRIVEKLSGMSFNDFVQKNILIPSNMLEAVLDATQKNPQLVAAFNNDMVNDRPMDIEFSGWVYPNANDMYYWLSSLHSGKLISKESLMLLFDAYAKDSESALGKGIFENKELLVHEHHGSSFNYESFIHYNVKEGLSIILMTNNKNHKLHEIAESIENISNGRRFSIPQKSIYLTIRQTCYDNINEGIELYKSLKKNDPNTYNFSNENELNQLGYKLIEKHQIEKAIKIFKLYISEFPNLANAYDSMGEAYYLNGNNNLALINYKKSLELNPNNTNAIEMIKKIQN</sequence>
<feature type="repeat" description="TPR" evidence="3">
    <location>
        <begin position="429"/>
        <end position="462"/>
    </location>
</feature>
<dbReference type="SMART" id="SM00028">
    <property type="entry name" value="TPR"/>
    <property type="match status" value="2"/>
</dbReference>
<evidence type="ECO:0000313" key="7">
    <source>
        <dbReference type="Proteomes" id="UP001388259"/>
    </source>
</evidence>
<keyword evidence="8" id="KW-1185">Reference proteome</keyword>
<evidence type="ECO:0000313" key="6">
    <source>
        <dbReference type="EMBL" id="MEM0572142.1"/>
    </source>
</evidence>
<dbReference type="Gene3D" id="3.40.710.10">
    <property type="entry name" value="DD-peptidase/beta-lactamase superfamily"/>
    <property type="match status" value="1"/>
</dbReference>
<organism evidence="5 7">
    <name type="scientific">Aequorivita flava</name>
    <dbReference type="NCBI Taxonomy" id="3114371"/>
    <lineage>
        <taxon>Bacteria</taxon>
        <taxon>Pseudomonadati</taxon>
        <taxon>Bacteroidota</taxon>
        <taxon>Flavobacteriia</taxon>
        <taxon>Flavobacteriales</taxon>
        <taxon>Flavobacteriaceae</taxon>
        <taxon>Aequorivita</taxon>
    </lineage>
</organism>
<keyword evidence="2" id="KW-0472">Membrane</keyword>
<dbReference type="PANTHER" id="PTHR46825">
    <property type="entry name" value="D-ALANYL-D-ALANINE-CARBOXYPEPTIDASE/ENDOPEPTIDASE AMPH"/>
    <property type="match status" value="1"/>
</dbReference>
<name>A0AB35YSD2_9FLAO</name>
<accession>A0AB35YSD2</accession>
<keyword evidence="3" id="KW-0802">TPR repeat</keyword>